<accession>A0AAN6DS77</accession>
<dbReference type="Proteomes" id="UP001203852">
    <property type="component" value="Unassembled WGS sequence"/>
</dbReference>
<dbReference type="AlphaFoldDB" id="A0AAN6DS77"/>
<reference evidence="2" key="1">
    <citation type="journal article" date="2022" name="bioRxiv">
        <title>Deciphering the potential niche of two novel black yeast fungi from a biological soil crust based on their genomes, phenotypes, and melanin regulation.</title>
        <authorList>
            <consortium name="DOE Joint Genome Institute"/>
            <person name="Carr E.C."/>
            <person name="Barton Q."/>
            <person name="Grambo S."/>
            <person name="Sullivan M."/>
            <person name="Renfro C.M."/>
            <person name="Kuo A."/>
            <person name="Pangilinan J."/>
            <person name="Lipzen A."/>
            <person name="Keymanesh K."/>
            <person name="Savage E."/>
            <person name="Barry K."/>
            <person name="Grigoriev I.V."/>
            <person name="Riekhof W.R."/>
            <person name="Harris S.S."/>
        </authorList>
    </citation>
    <scope>NUCLEOTIDE SEQUENCE</scope>
    <source>
        <strain evidence="2">JF 03-4F</strain>
    </source>
</reference>
<feature type="region of interest" description="Disordered" evidence="1">
    <location>
        <begin position="204"/>
        <end position="226"/>
    </location>
</feature>
<evidence type="ECO:0000256" key="1">
    <source>
        <dbReference type="SAM" id="MobiDB-lite"/>
    </source>
</evidence>
<sequence>MDSSQEPGTVAYTASLCGPVQPADHVASTTQGNLTRADVRVWADQKGKKRFIALPVPPILDDQAICCTITTRILEEVDPSGTIPPLEDGHECMQKTHFRRVRLFLRGEDQTSSTGFPFCVLQGEERRVVMTGREKCFEVCPEVMRMAVIAADPKTQGEWICTNAQQLHRMTCTPEEYYDEKRVEEERKKRLEAEEVARAQKEREICQAASKRDAEKAEAAKKHASR</sequence>
<dbReference type="EMBL" id="MU404357">
    <property type="protein sequence ID" value="KAI1611098.1"/>
    <property type="molecule type" value="Genomic_DNA"/>
</dbReference>
<name>A0AAN6DS77_9EURO</name>
<comment type="caution">
    <text evidence="2">The sequence shown here is derived from an EMBL/GenBank/DDBJ whole genome shotgun (WGS) entry which is preliminary data.</text>
</comment>
<protein>
    <submittedName>
        <fullName evidence="2">Uncharacterized protein</fullName>
    </submittedName>
</protein>
<evidence type="ECO:0000313" key="3">
    <source>
        <dbReference type="Proteomes" id="UP001203852"/>
    </source>
</evidence>
<keyword evidence="3" id="KW-1185">Reference proteome</keyword>
<organism evidence="2 3">
    <name type="scientific">Exophiala viscosa</name>
    <dbReference type="NCBI Taxonomy" id="2486360"/>
    <lineage>
        <taxon>Eukaryota</taxon>
        <taxon>Fungi</taxon>
        <taxon>Dikarya</taxon>
        <taxon>Ascomycota</taxon>
        <taxon>Pezizomycotina</taxon>
        <taxon>Eurotiomycetes</taxon>
        <taxon>Chaetothyriomycetidae</taxon>
        <taxon>Chaetothyriales</taxon>
        <taxon>Herpotrichiellaceae</taxon>
        <taxon>Exophiala</taxon>
    </lineage>
</organism>
<proteinExistence type="predicted"/>
<evidence type="ECO:0000313" key="2">
    <source>
        <dbReference type="EMBL" id="KAI1611098.1"/>
    </source>
</evidence>
<gene>
    <name evidence="2" type="ORF">EDD36DRAFT_421113</name>
</gene>